<dbReference type="AlphaFoldDB" id="A0A5N6JGV1"/>
<feature type="region of interest" description="Disordered" evidence="1">
    <location>
        <begin position="1"/>
        <end position="23"/>
    </location>
</feature>
<proteinExistence type="predicted"/>
<protein>
    <submittedName>
        <fullName evidence="2">Uncharacterized protein</fullName>
    </submittedName>
</protein>
<evidence type="ECO:0000313" key="3">
    <source>
        <dbReference type="Proteomes" id="UP000326289"/>
    </source>
</evidence>
<evidence type="ECO:0000313" key="2">
    <source>
        <dbReference type="EMBL" id="KAB8277063.1"/>
    </source>
</evidence>
<evidence type="ECO:0000256" key="1">
    <source>
        <dbReference type="SAM" id="MobiDB-lite"/>
    </source>
</evidence>
<accession>A0A5N6JGV1</accession>
<gene>
    <name evidence="2" type="ORF">BDV30DRAFT_205745</name>
</gene>
<name>A0A5N6JGV1_9EURO</name>
<dbReference type="Proteomes" id="UP000326289">
    <property type="component" value="Unassembled WGS sequence"/>
</dbReference>
<keyword evidence="3" id="KW-1185">Reference proteome</keyword>
<reference evidence="2 3" key="1">
    <citation type="submission" date="2019-04" db="EMBL/GenBank/DDBJ databases">
        <title>Fungal friends and foes A comparative genomics study of 23 Aspergillus species from section Flavi.</title>
        <authorList>
            <consortium name="DOE Joint Genome Institute"/>
            <person name="Kjaerbolling I."/>
            <person name="Vesth T.C."/>
            <person name="Frisvad J.C."/>
            <person name="Nybo J.L."/>
            <person name="Theobald S."/>
            <person name="Kildgaard S."/>
            <person name="Petersen T.I."/>
            <person name="Kuo A."/>
            <person name="Sato A."/>
            <person name="Lyhne E.K."/>
            <person name="Kogle M.E."/>
            <person name="Wiebenga A."/>
            <person name="Kun R.S."/>
            <person name="Lubbers R.J."/>
            <person name="Makela M.R."/>
            <person name="Barry K."/>
            <person name="Chovatia M."/>
            <person name="Clum A."/>
            <person name="Daum C."/>
            <person name="Haridas S."/>
            <person name="He G."/>
            <person name="LaButti K."/>
            <person name="Lipzen A."/>
            <person name="Mondo S."/>
            <person name="Pangilinan J."/>
            <person name="Riley R."/>
            <person name="Salamov A."/>
            <person name="Simmons B.A."/>
            <person name="Magnuson J.K."/>
            <person name="Henrissat B."/>
            <person name="Mortensen U.H."/>
            <person name="Larsen T.O."/>
            <person name="De vries R.P."/>
            <person name="Grigoriev I.V."/>
            <person name="Machida M."/>
            <person name="Baker S.E."/>
            <person name="Andersen M.R."/>
        </authorList>
    </citation>
    <scope>NUCLEOTIDE SEQUENCE [LARGE SCALE GENOMIC DNA]</scope>
    <source>
        <strain evidence="2 3">CBS 117635</strain>
    </source>
</reference>
<feature type="compositionally biased region" description="Basic residues" evidence="1">
    <location>
        <begin position="8"/>
        <end position="23"/>
    </location>
</feature>
<sequence length="90" mass="10093">MALEQAGRRKLKSKRRQSVRKSVRQAGTCKLPVEILDMIANYLPSQAKANMEKAWVLVSVTPSGILGSLPRSFMRSKMLRMRTLIGSVYA</sequence>
<organism evidence="2 3">
    <name type="scientific">Aspergillus minisclerotigenes</name>
    <dbReference type="NCBI Taxonomy" id="656917"/>
    <lineage>
        <taxon>Eukaryota</taxon>
        <taxon>Fungi</taxon>
        <taxon>Dikarya</taxon>
        <taxon>Ascomycota</taxon>
        <taxon>Pezizomycotina</taxon>
        <taxon>Eurotiomycetes</taxon>
        <taxon>Eurotiomycetidae</taxon>
        <taxon>Eurotiales</taxon>
        <taxon>Aspergillaceae</taxon>
        <taxon>Aspergillus</taxon>
        <taxon>Aspergillus subgen. Circumdati</taxon>
    </lineage>
</organism>
<dbReference type="EMBL" id="ML732774">
    <property type="protein sequence ID" value="KAB8277063.1"/>
    <property type="molecule type" value="Genomic_DNA"/>
</dbReference>